<evidence type="ECO:0000256" key="4">
    <source>
        <dbReference type="ARBA" id="ARBA00022989"/>
    </source>
</evidence>
<evidence type="ECO:0000313" key="8">
    <source>
        <dbReference type="Proteomes" id="UP000606172"/>
    </source>
</evidence>
<feature type="transmembrane region" description="Helical" evidence="6">
    <location>
        <begin position="40"/>
        <end position="62"/>
    </location>
</feature>
<keyword evidence="2" id="KW-1003">Cell membrane</keyword>
<evidence type="ECO:0000256" key="3">
    <source>
        <dbReference type="ARBA" id="ARBA00022692"/>
    </source>
</evidence>
<dbReference type="GO" id="GO:0015171">
    <property type="term" value="F:amino acid transmembrane transporter activity"/>
    <property type="evidence" value="ECO:0007669"/>
    <property type="project" value="TreeGrafter"/>
</dbReference>
<dbReference type="Pfam" id="PF01810">
    <property type="entry name" value="LysE"/>
    <property type="match status" value="1"/>
</dbReference>
<dbReference type="InterPro" id="IPR001123">
    <property type="entry name" value="LeuE-type"/>
</dbReference>
<reference evidence="7" key="1">
    <citation type="submission" date="2021-01" db="EMBL/GenBank/DDBJ databases">
        <title>Whole genome shotgun sequence of Sinosporangium siamense NBRC 109515.</title>
        <authorList>
            <person name="Komaki H."/>
            <person name="Tamura T."/>
        </authorList>
    </citation>
    <scope>NUCLEOTIDE SEQUENCE</scope>
    <source>
        <strain evidence="7">NBRC 109515</strain>
    </source>
</reference>
<dbReference type="AlphaFoldDB" id="A0A919V5Q4"/>
<evidence type="ECO:0000256" key="2">
    <source>
        <dbReference type="ARBA" id="ARBA00022475"/>
    </source>
</evidence>
<keyword evidence="4 6" id="KW-1133">Transmembrane helix</keyword>
<organism evidence="7 8">
    <name type="scientific">Sinosporangium siamense</name>
    <dbReference type="NCBI Taxonomy" id="1367973"/>
    <lineage>
        <taxon>Bacteria</taxon>
        <taxon>Bacillati</taxon>
        <taxon>Actinomycetota</taxon>
        <taxon>Actinomycetes</taxon>
        <taxon>Streptosporangiales</taxon>
        <taxon>Streptosporangiaceae</taxon>
        <taxon>Sinosporangium</taxon>
    </lineage>
</organism>
<feature type="transmembrane region" description="Helical" evidence="6">
    <location>
        <begin position="180"/>
        <end position="199"/>
    </location>
</feature>
<comment type="subcellular location">
    <subcellularLocation>
        <location evidence="1">Cell membrane</location>
        <topology evidence="1">Multi-pass membrane protein</topology>
    </subcellularLocation>
</comment>
<sequence length="204" mass="21411">MPTLTAFVLTSLVVVAIPGPNHLYIVTRGVTQGRTAGIVSAMGIAIGTVVHIAAAAAGVSYVIAQSATLFAVLKWAGVAYLAYLGVRTLLAGDQPHEQAVVVQPLWRVFAEGLLVNVLNPKTVLFFLAFLPQFVVPAVGPVAGQVVVFGLLLMLVGMATDVVYAVAAGALSGWLRRWARGLRWFSGAVYLGLGVVMAFTGRRPV</sequence>
<keyword evidence="5 6" id="KW-0472">Membrane</keyword>
<evidence type="ECO:0000256" key="1">
    <source>
        <dbReference type="ARBA" id="ARBA00004651"/>
    </source>
</evidence>
<dbReference type="Proteomes" id="UP000606172">
    <property type="component" value="Unassembled WGS sequence"/>
</dbReference>
<protein>
    <submittedName>
        <fullName evidence="7">RhtB family transporter</fullName>
    </submittedName>
</protein>
<dbReference type="GO" id="GO:0005886">
    <property type="term" value="C:plasma membrane"/>
    <property type="evidence" value="ECO:0007669"/>
    <property type="project" value="UniProtKB-SubCell"/>
</dbReference>
<dbReference type="PANTHER" id="PTHR30086">
    <property type="entry name" value="ARGININE EXPORTER PROTEIN ARGO"/>
    <property type="match status" value="1"/>
</dbReference>
<feature type="transmembrane region" description="Helical" evidence="6">
    <location>
        <begin position="123"/>
        <end position="143"/>
    </location>
</feature>
<evidence type="ECO:0000313" key="7">
    <source>
        <dbReference type="EMBL" id="GII91141.1"/>
    </source>
</evidence>
<comment type="caution">
    <text evidence="7">The sequence shown here is derived from an EMBL/GenBank/DDBJ whole genome shotgun (WGS) entry which is preliminary data.</text>
</comment>
<proteinExistence type="predicted"/>
<keyword evidence="8" id="KW-1185">Reference proteome</keyword>
<dbReference type="EMBL" id="BOOW01000008">
    <property type="protein sequence ID" value="GII91141.1"/>
    <property type="molecule type" value="Genomic_DNA"/>
</dbReference>
<dbReference type="PIRSF" id="PIRSF006324">
    <property type="entry name" value="LeuE"/>
    <property type="match status" value="1"/>
</dbReference>
<accession>A0A919V5Q4</accession>
<dbReference type="RefSeq" id="WP_204022224.1">
    <property type="nucleotide sequence ID" value="NZ_BOOW01000008.1"/>
</dbReference>
<dbReference type="PANTHER" id="PTHR30086:SF20">
    <property type="entry name" value="ARGININE EXPORTER PROTEIN ARGO-RELATED"/>
    <property type="match status" value="1"/>
</dbReference>
<evidence type="ECO:0000256" key="6">
    <source>
        <dbReference type="SAM" id="Phobius"/>
    </source>
</evidence>
<feature type="transmembrane region" description="Helical" evidence="6">
    <location>
        <begin position="150"/>
        <end position="174"/>
    </location>
</feature>
<feature type="transmembrane region" description="Helical" evidence="6">
    <location>
        <begin position="69"/>
        <end position="86"/>
    </location>
</feature>
<keyword evidence="3 6" id="KW-0812">Transmembrane</keyword>
<evidence type="ECO:0000256" key="5">
    <source>
        <dbReference type="ARBA" id="ARBA00023136"/>
    </source>
</evidence>
<gene>
    <name evidence="7" type="ORF">Ssi02_13720</name>
</gene>
<name>A0A919V5Q4_9ACTN</name>